<evidence type="ECO:0000259" key="1">
    <source>
        <dbReference type="Pfam" id="PF13649"/>
    </source>
</evidence>
<organism evidence="2 3">
    <name type="scientific">Candidatus Woesebacteria bacterium GW2011_GWB1_39_10</name>
    <dbReference type="NCBI Taxonomy" id="1618572"/>
    <lineage>
        <taxon>Bacteria</taxon>
        <taxon>Candidatus Woeseibacteriota</taxon>
    </lineage>
</organism>
<accession>A0A0G0P138</accession>
<feature type="domain" description="Methyltransferase" evidence="1">
    <location>
        <begin position="103"/>
        <end position="185"/>
    </location>
</feature>
<dbReference type="STRING" id="1618572.UT17_C0004G0162"/>
<dbReference type="InterPro" id="IPR041698">
    <property type="entry name" value="Methyltransf_25"/>
</dbReference>
<reference evidence="2 3" key="1">
    <citation type="journal article" date="2015" name="Nature">
        <title>rRNA introns, odd ribosomes, and small enigmatic genomes across a large radiation of phyla.</title>
        <authorList>
            <person name="Brown C.T."/>
            <person name="Hug L.A."/>
            <person name="Thomas B.C."/>
            <person name="Sharon I."/>
            <person name="Castelle C.J."/>
            <person name="Singh A."/>
            <person name="Wilkins M.J."/>
            <person name="Williams K.H."/>
            <person name="Banfield J.F."/>
        </authorList>
    </citation>
    <scope>NUCLEOTIDE SEQUENCE [LARGE SCALE GENOMIC DNA]</scope>
</reference>
<evidence type="ECO:0000313" key="3">
    <source>
        <dbReference type="Proteomes" id="UP000034774"/>
    </source>
</evidence>
<dbReference type="EMBL" id="LBVU01000004">
    <property type="protein sequence ID" value="KKQ91814.1"/>
    <property type="molecule type" value="Genomic_DNA"/>
</dbReference>
<evidence type="ECO:0000313" key="2">
    <source>
        <dbReference type="EMBL" id="KKQ91814.1"/>
    </source>
</evidence>
<proteinExistence type="predicted"/>
<protein>
    <recommendedName>
        <fullName evidence="1">Methyltransferase domain-containing protein</fullName>
    </recommendedName>
</protein>
<comment type="caution">
    <text evidence="2">The sequence shown here is derived from an EMBL/GenBank/DDBJ whole genome shotgun (WGS) entry which is preliminary data.</text>
</comment>
<sequence length="315" mass="36047">MKIQWVEYICDPLDKSKLDFCKITKKHGDDVVSGVLKSKSGNYYKIKNGVPILLTKSSQAISTVVSFAYEWNEFDFDYGKKGWLSDIVKPTVESLEYFKDKIIVDCGAGSGRQSLWMVQAGAKFVFALELSDASRMITKKVADITNHKIFVIQCDISNPPIDTKNIKIGLIYCINVIQHTKDAKLAVMGISKLMNKKTDFIFNIYLKKGRENFIKFLDLVRKVTKLIPPVLLKNLSFIITIFSFLLSHTPYLSTWLRKSLPLNHGFKETWLDIYDILGSHKYQKFYSEGELKDILAAPCLNIVKRSKYAMLLNKK</sequence>
<name>A0A0G0P138_9BACT</name>
<gene>
    <name evidence="2" type="ORF">UT17_C0004G0162</name>
</gene>
<dbReference type="SUPFAM" id="SSF53335">
    <property type="entry name" value="S-adenosyl-L-methionine-dependent methyltransferases"/>
    <property type="match status" value="1"/>
</dbReference>
<dbReference type="InterPro" id="IPR029063">
    <property type="entry name" value="SAM-dependent_MTases_sf"/>
</dbReference>
<dbReference type="AlphaFoldDB" id="A0A0G0P138"/>
<dbReference type="Proteomes" id="UP000034774">
    <property type="component" value="Unassembled WGS sequence"/>
</dbReference>
<dbReference type="Gene3D" id="3.40.50.150">
    <property type="entry name" value="Vaccinia Virus protein VP39"/>
    <property type="match status" value="1"/>
</dbReference>
<dbReference type="Pfam" id="PF13649">
    <property type="entry name" value="Methyltransf_25"/>
    <property type="match status" value="1"/>
</dbReference>
<dbReference type="CDD" id="cd02440">
    <property type="entry name" value="AdoMet_MTases"/>
    <property type="match status" value="1"/>
</dbReference>